<dbReference type="PROSITE" id="PS50112">
    <property type="entry name" value="PAS"/>
    <property type="match status" value="1"/>
</dbReference>
<dbReference type="SMART" id="SM00387">
    <property type="entry name" value="HATPase_c"/>
    <property type="match status" value="1"/>
</dbReference>
<dbReference type="PROSITE" id="PS50109">
    <property type="entry name" value="HIS_KIN"/>
    <property type="match status" value="1"/>
</dbReference>
<dbReference type="GO" id="GO:0005524">
    <property type="term" value="F:ATP binding"/>
    <property type="evidence" value="ECO:0007669"/>
    <property type="project" value="UniProtKB-KW"/>
</dbReference>
<dbReference type="InterPro" id="IPR036890">
    <property type="entry name" value="HATPase_C_sf"/>
</dbReference>
<protein>
    <recommendedName>
        <fullName evidence="2">histidine kinase</fullName>
        <ecNumber evidence="2">2.7.13.3</ecNumber>
    </recommendedName>
</protein>
<dbReference type="InterPro" id="IPR000014">
    <property type="entry name" value="PAS"/>
</dbReference>
<evidence type="ECO:0000256" key="3">
    <source>
        <dbReference type="ARBA" id="ARBA00022679"/>
    </source>
</evidence>
<comment type="catalytic activity">
    <reaction evidence="1">
        <text>ATP + protein L-histidine = ADP + protein N-phospho-L-histidine.</text>
        <dbReference type="EC" id="2.7.13.3"/>
    </reaction>
</comment>
<dbReference type="EMBL" id="JBHSOH010000030">
    <property type="protein sequence ID" value="MFC5849693.1"/>
    <property type="molecule type" value="Genomic_DNA"/>
</dbReference>
<dbReference type="InterPro" id="IPR005467">
    <property type="entry name" value="His_kinase_dom"/>
</dbReference>
<dbReference type="Gene3D" id="3.30.565.10">
    <property type="entry name" value="Histidine kinase-like ATPase, C-terminal domain"/>
    <property type="match status" value="1"/>
</dbReference>
<feature type="domain" description="Histidine kinase" evidence="7">
    <location>
        <begin position="180"/>
        <end position="393"/>
    </location>
</feature>
<dbReference type="InterPro" id="IPR003594">
    <property type="entry name" value="HATPase_dom"/>
</dbReference>
<evidence type="ECO:0000256" key="2">
    <source>
        <dbReference type="ARBA" id="ARBA00012438"/>
    </source>
</evidence>
<dbReference type="RefSeq" id="WP_380051050.1">
    <property type="nucleotide sequence ID" value="NZ_JBHSOH010000030.1"/>
</dbReference>
<dbReference type="Proteomes" id="UP001595979">
    <property type="component" value="Unassembled WGS sequence"/>
</dbReference>
<dbReference type="EC" id="2.7.13.3" evidence="2"/>
<dbReference type="PANTHER" id="PTHR42878:SF15">
    <property type="entry name" value="BACTERIOPHYTOCHROME"/>
    <property type="match status" value="1"/>
</dbReference>
<feature type="region of interest" description="Disordered" evidence="6">
    <location>
        <begin position="1"/>
        <end position="20"/>
    </location>
</feature>
<evidence type="ECO:0000256" key="4">
    <source>
        <dbReference type="ARBA" id="ARBA00022777"/>
    </source>
</evidence>
<dbReference type="SUPFAM" id="SSF55785">
    <property type="entry name" value="PYP-like sensor domain (PAS domain)"/>
    <property type="match status" value="1"/>
</dbReference>
<dbReference type="PANTHER" id="PTHR42878">
    <property type="entry name" value="TWO-COMPONENT HISTIDINE KINASE"/>
    <property type="match status" value="1"/>
</dbReference>
<dbReference type="Gene3D" id="3.30.450.20">
    <property type="entry name" value="PAS domain"/>
    <property type="match status" value="1"/>
</dbReference>
<accession>A0ABW1DNW8</accession>
<evidence type="ECO:0000259" key="7">
    <source>
        <dbReference type="PROSITE" id="PS50109"/>
    </source>
</evidence>
<dbReference type="SMART" id="SM00091">
    <property type="entry name" value="PAS"/>
    <property type="match status" value="1"/>
</dbReference>
<dbReference type="SUPFAM" id="SSF55874">
    <property type="entry name" value="ATPase domain of HSP90 chaperone/DNA topoisomerase II/histidine kinase"/>
    <property type="match status" value="1"/>
</dbReference>
<evidence type="ECO:0000256" key="5">
    <source>
        <dbReference type="ARBA" id="ARBA00023136"/>
    </source>
</evidence>
<dbReference type="NCBIfam" id="TIGR00229">
    <property type="entry name" value="sensory_box"/>
    <property type="match status" value="1"/>
</dbReference>
<organism evidence="9 10">
    <name type="scientific">Deinococcus petrolearius</name>
    <dbReference type="NCBI Taxonomy" id="1751295"/>
    <lineage>
        <taxon>Bacteria</taxon>
        <taxon>Thermotogati</taxon>
        <taxon>Deinococcota</taxon>
        <taxon>Deinococci</taxon>
        <taxon>Deinococcales</taxon>
        <taxon>Deinococcaceae</taxon>
        <taxon>Deinococcus</taxon>
    </lineage>
</organism>
<dbReference type="Pfam" id="PF00989">
    <property type="entry name" value="PAS"/>
    <property type="match status" value="1"/>
</dbReference>
<dbReference type="Pfam" id="PF02518">
    <property type="entry name" value="HATPase_c"/>
    <property type="match status" value="1"/>
</dbReference>
<dbReference type="InterPro" id="IPR050351">
    <property type="entry name" value="BphY/WalK/GraS-like"/>
</dbReference>
<dbReference type="InterPro" id="IPR035965">
    <property type="entry name" value="PAS-like_dom_sf"/>
</dbReference>
<keyword evidence="3" id="KW-0808">Transferase</keyword>
<dbReference type="CDD" id="cd00130">
    <property type="entry name" value="PAS"/>
    <property type="match status" value="1"/>
</dbReference>
<evidence type="ECO:0000259" key="8">
    <source>
        <dbReference type="PROSITE" id="PS50112"/>
    </source>
</evidence>
<keyword evidence="4" id="KW-0418">Kinase</keyword>
<keyword evidence="9" id="KW-0067">ATP-binding</keyword>
<proteinExistence type="predicted"/>
<gene>
    <name evidence="9" type="ORF">ACFPQ6_15415</name>
</gene>
<dbReference type="InterPro" id="IPR004358">
    <property type="entry name" value="Sig_transdc_His_kin-like_C"/>
</dbReference>
<name>A0ABW1DNW8_9DEIO</name>
<evidence type="ECO:0000313" key="9">
    <source>
        <dbReference type="EMBL" id="MFC5849693.1"/>
    </source>
</evidence>
<reference evidence="10" key="1">
    <citation type="journal article" date="2019" name="Int. J. Syst. Evol. Microbiol.">
        <title>The Global Catalogue of Microorganisms (GCM) 10K type strain sequencing project: providing services to taxonomists for standard genome sequencing and annotation.</title>
        <authorList>
            <consortium name="The Broad Institute Genomics Platform"/>
            <consortium name="The Broad Institute Genome Sequencing Center for Infectious Disease"/>
            <person name="Wu L."/>
            <person name="Ma J."/>
        </authorList>
    </citation>
    <scope>NUCLEOTIDE SEQUENCE [LARGE SCALE GENOMIC DNA]</scope>
    <source>
        <strain evidence="10">CGMCC 1.15053</strain>
    </source>
</reference>
<sequence>MVEADLSALASEERQSPAPDVQAQLRQLEIQMEKAHRQFNEAPVPSFILDAEGRIAEVNGLGQALLGRVAEDLLERPLSQFMPVDAQGELRDLLRQAFTSALKERGLTQVQHAGGEVYDVLVDVVAYAAEGRPDWCHLVATDLTALGVLHPPQPPAAQGGRDQAPTTQALDQELEHVVSTLLRQLRRPTDRALNFLGLLRRQLGVMPEAVARPLQRAEEAVQDIIALSVSVSRYMDIRRLQPRLRQVDLNVVFRDVLKGLQPLAADRQVEIRCDVLPVLRADSQALHIILDEYLANALKYSAHREQAQVRVIVRETEAEYVIGVQDNGAGFDMRYREQLFQLFQRLHPSSRYVGSGIGLAGVRRLAERFGARAWGEGQVDQGATFWLAWPKAPPQPAED</sequence>
<evidence type="ECO:0000256" key="1">
    <source>
        <dbReference type="ARBA" id="ARBA00000085"/>
    </source>
</evidence>
<dbReference type="InterPro" id="IPR013767">
    <property type="entry name" value="PAS_fold"/>
</dbReference>
<keyword evidence="5" id="KW-0472">Membrane</keyword>
<evidence type="ECO:0000256" key="6">
    <source>
        <dbReference type="SAM" id="MobiDB-lite"/>
    </source>
</evidence>
<comment type="caution">
    <text evidence="9">The sequence shown here is derived from an EMBL/GenBank/DDBJ whole genome shotgun (WGS) entry which is preliminary data.</text>
</comment>
<keyword evidence="9" id="KW-0547">Nucleotide-binding</keyword>
<feature type="domain" description="PAS" evidence="8">
    <location>
        <begin position="31"/>
        <end position="101"/>
    </location>
</feature>
<evidence type="ECO:0000313" key="10">
    <source>
        <dbReference type="Proteomes" id="UP001595979"/>
    </source>
</evidence>
<dbReference type="PRINTS" id="PR00344">
    <property type="entry name" value="BCTRLSENSOR"/>
</dbReference>
<keyword evidence="10" id="KW-1185">Reference proteome</keyword>